<evidence type="ECO:0000259" key="4">
    <source>
        <dbReference type="PROSITE" id="PS51898"/>
    </source>
</evidence>
<organism evidence="5 6">
    <name type="scientific">Dysgonomonas alginatilytica</name>
    <dbReference type="NCBI Taxonomy" id="1605892"/>
    <lineage>
        <taxon>Bacteria</taxon>
        <taxon>Pseudomonadati</taxon>
        <taxon>Bacteroidota</taxon>
        <taxon>Bacteroidia</taxon>
        <taxon>Bacteroidales</taxon>
        <taxon>Dysgonomonadaceae</taxon>
        <taxon>Dysgonomonas</taxon>
    </lineage>
</organism>
<comment type="caution">
    <text evidence="5">The sequence shown here is derived from an EMBL/GenBank/DDBJ whole genome shotgun (WGS) entry which is preliminary data.</text>
</comment>
<dbReference type="InterPro" id="IPR011010">
    <property type="entry name" value="DNA_brk_join_enz"/>
</dbReference>
<dbReference type="InterPro" id="IPR010998">
    <property type="entry name" value="Integrase_recombinase_N"/>
</dbReference>
<sequence>MRLKLKDLKNTVYTKNNMRFSLKNATQECSLVRVRINVNGSRLTFYLPSDYKVSPNHWDKEAGKAIEDSKHNPDLKGNPQLQTILRNVNKEIEKTTNALIKVMEDFKLRDIRPTTDLVREKLKKELNRSENTEKRIFTDFHSFIDYYIALCREGSILNNKGGKLVDGSIRNYLSTQSALKRYSTNRRVKLRFESITVEFYNDFIKFLNEATHARGQYRPNVVGKFIKNIKVFMRYAYENDYTTNDDYKKREFKVYKEDVETVYLTETELDALYDLELPESQAHVRDGFYVSCYTGLRYSDLARLEEKHINFERKIISIVTQKTNAPVVIPIHPKVEAIFRKHNNQPPTIQCNQSTNRMIKKLCRMADITDLISVMETKGGIKKEQTYEKCELVTSHTARRSFATNAHLSGLQSIAIMQITGHKTESSFMRYIRVSKEENALSLLSHSFFS</sequence>
<evidence type="ECO:0000313" key="6">
    <source>
        <dbReference type="Proteomes" id="UP000247973"/>
    </source>
</evidence>
<protein>
    <submittedName>
        <fullName evidence="5">Site-specific recombinase XerD</fullName>
    </submittedName>
</protein>
<evidence type="ECO:0000256" key="3">
    <source>
        <dbReference type="ARBA" id="ARBA00023172"/>
    </source>
</evidence>
<dbReference type="AlphaFoldDB" id="A0A2V3PK06"/>
<dbReference type="CDD" id="cd01185">
    <property type="entry name" value="INTN1_C_like"/>
    <property type="match status" value="1"/>
</dbReference>
<dbReference type="InterPro" id="IPR002104">
    <property type="entry name" value="Integrase_catalytic"/>
</dbReference>
<dbReference type="PANTHER" id="PTHR30349">
    <property type="entry name" value="PHAGE INTEGRASE-RELATED"/>
    <property type="match status" value="1"/>
</dbReference>
<reference evidence="5 6" key="1">
    <citation type="submission" date="2018-03" db="EMBL/GenBank/DDBJ databases">
        <title>Genomic Encyclopedia of Archaeal and Bacterial Type Strains, Phase II (KMG-II): from individual species to whole genera.</title>
        <authorList>
            <person name="Goeker M."/>
        </authorList>
    </citation>
    <scope>NUCLEOTIDE SEQUENCE [LARGE SCALE GENOMIC DNA]</scope>
    <source>
        <strain evidence="5 6">DSM 100214</strain>
    </source>
</reference>
<accession>A0A2V3PK06</accession>
<dbReference type="OrthoDB" id="1493636at2"/>
<dbReference type="GO" id="GO:0003677">
    <property type="term" value="F:DNA binding"/>
    <property type="evidence" value="ECO:0007669"/>
    <property type="project" value="UniProtKB-KW"/>
</dbReference>
<dbReference type="PROSITE" id="PS51898">
    <property type="entry name" value="TYR_RECOMBINASE"/>
    <property type="match status" value="1"/>
</dbReference>
<dbReference type="GO" id="GO:0006310">
    <property type="term" value="P:DNA recombination"/>
    <property type="evidence" value="ECO:0007669"/>
    <property type="project" value="UniProtKB-KW"/>
</dbReference>
<proteinExistence type="inferred from homology"/>
<dbReference type="InterPro" id="IPR050090">
    <property type="entry name" value="Tyrosine_recombinase_XerCD"/>
</dbReference>
<dbReference type="EMBL" id="QICL01000025">
    <property type="protein sequence ID" value="PXV61239.1"/>
    <property type="molecule type" value="Genomic_DNA"/>
</dbReference>
<gene>
    <name evidence="5" type="ORF">CLV62_12572</name>
</gene>
<dbReference type="Pfam" id="PF00589">
    <property type="entry name" value="Phage_integrase"/>
    <property type="match status" value="1"/>
</dbReference>
<dbReference type="SUPFAM" id="SSF56349">
    <property type="entry name" value="DNA breaking-rejoining enzymes"/>
    <property type="match status" value="1"/>
</dbReference>
<dbReference type="RefSeq" id="WP_110311859.1">
    <property type="nucleotide sequence ID" value="NZ_QICL01000025.1"/>
</dbReference>
<keyword evidence="6" id="KW-1185">Reference proteome</keyword>
<comment type="similarity">
    <text evidence="1">Belongs to the 'phage' integrase family.</text>
</comment>
<keyword evidence="2" id="KW-0238">DNA-binding</keyword>
<feature type="domain" description="Tyr recombinase" evidence="4">
    <location>
        <begin position="259"/>
        <end position="444"/>
    </location>
</feature>
<dbReference type="Proteomes" id="UP000247973">
    <property type="component" value="Unassembled WGS sequence"/>
</dbReference>
<dbReference type="InterPro" id="IPR025269">
    <property type="entry name" value="SAM-like_dom"/>
</dbReference>
<dbReference type="InterPro" id="IPR013762">
    <property type="entry name" value="Integrase-like_cat_sf"/>
</dbReference>
<dbReference type="GO" id="GO:0015074">
    <property type="term" value="P:DNA integration"/>
    <property type="evidence" value="ECO:0007669"/>
    <property type="project" value="InterPro"/>
</dbReference>
<evidence type="ECO:0000313" key="5">
    <source>
        <dbReference type="EMBL" id="PXV61239.1"/>
    </source>
</evidence>
<evidence type="ECO:0000256" key="2">
    <source>
        <dbReference type="ARBA" id="ARBA00023125"/>
    </source>
</evidence>
<dbReference type="Gene3D" id="1.10.443.10">
    <property type="entry name" value="Intergrase catalytic core"/>
    <property type="match status" value="1"/>
</dbReference>
<dbReference type="PANTHER" id="PTHR30349:SF64">
    <property type="entry name" value="PROPHAGE INTEGRASE INTD-RELATED"/>
    <property type="match status" value="1"/>
</dbReference>
<name>A0A2V3PK06_9BACT</name>
<dbReference type="Gene3D" id="1.10.150.130">
    <property type="match status" value="1"/>
</dbReference>
<keyword evidence="3" id="KW-0233">DNA recombination</keyword>
<dbReference type="Pfam" id="PF13102">
    <property type="entry name" value="Phage_int_SAM_5"/>
    <property type="match status" value="1"/>
</dbReference>
<evidence type="ECO:0000256" key="1">
    <source>
        <dbReference type="ARBA" id="ARBA00008857"/>
    </source>
</evidence>